<dbReference type="PANTHER" id="PTHR23026">
    <property type="entry name" value="NADPH NITROREDUCTASE"/>
    <property type="match status" value="1"/>
</dbReference>
<dbReference type="Pfam" id="PF00881">
    <property type="entry name" value="Nitroreductase"/>
    <property type="match status" value="1"/>
</dbReference>
<keyword evidence="2" id="KW-0288">FMN</keyword>
<dbReference type="EMBL" id="VXRY01000263">
    <property type="protein sequence ID" value="MXY33736.1"/>
    <property type="molecule type" value="Genomic_DNA"/>
</dbReference>
<name>A0A6B0Y3U9_9RHOB</name>
<dbReference type="CDD" id="cd02144">
    <property type="entry name" value="iodotyrosine_dehalogenase"/>
    <property type="match status" value="1"/>
</dbReference>
<sequence>MFARGNIQYTPLDLPDRMDFSAEQSLEEAKLFHDRMKRRHSVRDYAPRPVSREVIVECIRAAGTAPSGANHQPWHFVAISDPAIKKRVRKAAEEEERRFYDGVAGDEWLKALEPIGTSEDKPHLEDAPWLIVVFAQRWGYFDDGTRFKNYYVPESTGISCGFLLAALHHAGLVTLTHTPNPMKFLNGMLGRPASEKPIMIVAVGHPAEDAKVPAVAKMKKPLDEILTVAD</sequence>
<dbReference type="GO" id="GO:0016491">
    <property type="term" value="F:oxidoreductase activity"/>
    <property type="evidence" value="ECO:0007669"/>
    <property type="project" value="UniProtKB-KW"/>
</dbReference>
<dbReference type="PANTHER" id="PTHR23026:SF90">
    <property type="entry name" value="IODOTYROSINE DEIODINASE 1"/>
    <property type="match status" value="1"/>
</dbReference>
<evidence type="ECO:0000313" key="5">
    <source>
        <dbReference type="EMBL" id="MXY33736.1"/>
    </source>
</evidence>
<evidence type="ECO:0000256" key="2">
    <source>
        <dbReference type="ARBA" id="ARBA00022643"/>
    </source>
</evidence>
<dbReference type="InterPro" id="IPR029479">
    <property type="entry name" value="Nitroreductase"/>
</dbReference>
<evidence type="ECO:0000256" key="1">
    <source>
        <dbReference type="ARBA" id="ARBA00022630"/>
    </source>
</evidence>
<dbReference type="InterPro" id="IPR000415">
    <property type="entry name" value="Nitroreductase-like"/>
</dbReference>
<dbReference type="InterPro" id="IPR050627">
    <property type="entry name" value="Nitroreductase/BluB"/>
</dbReference>
<dbReference type="Gene3D" id="3.40.109.10">
    <property type="entry name" value="NADH Oxidase"/>
    <property type="match status" value="1"/>
</dbReference>
<gene>
    <name evidence="5" type="ORF">F4Y60_06545</name>
</gene>
<keyword evidence="1" id="KW-0285">Flavoprotein</keyword>
<dbReference type="SUPFAM" id="SSF55469">
    <property type="entry name" value="FMN-dependent nitroreductase-like"/>
    <property type="match status" value="1"/>
</dbReference>
<keyword evidence="3" id="KW-0560">Oxidoreductase</keyword>
<feature type="domain" description="Nitroreductase" evidence="4">
    <location>
        <begin position="37"/>
        <end position="205"/>
    </location>
</feature>
<organism evidence="5">
    <name type="scientific">Boseongicola sp. SB0664_bin_43</name>
    <dbReference type="NCBI Taxonomy" id="2604844"/>
    <lineage>
        <taxon>Bacteria</taxon>
        <taxon>Pseudomonadati</taxon>
        <taxon>Pseudomonadota</taxon>
        <taxon>Alphaproteobacteria</taxon>
        <taxon>Rhodobacterales</taxon>
        <taxon>Paracoccaceae</taxon>
        <taxon>Boseongicola</taxon>
    </lineage>
</organism>
<proteinExistence type="predicted"/>
<protein>
    <submittedName>
        <fullName evidence="5">Nitroreductase family protein</fullName>
    </submittedName>
</protein>
<dbReference type="AlphaFoldDB" id="A0A6B0Y3U9"/>
<accession>A0A6B0Y3U9</accession>
<evidence type="ECO:0000259" key="4">
    <source>
        <dbReference type="Pfam" id="PF00881"/>
    </source>
</evidence>
<reference evidence="5" key="1">
    <citation type="submission" date="2019-09" db="EMBL/GenBank/DDBJ databases">
        <title>Characterisation of the sponge microbiome using genome-centric metagenomics.</title>
        <authorList>
            <person name="Engelberts J.P."/>
            <person name="Robbins S.J."/>
            <person name="De Goeij J.M."/>
            <person name="Aranda M."/>
            <person name="Bell S.C."/>
            <person name="Webster N.S."/>
        </authorList>
    </citation>
    <scope>NUCLEOTIDE SEQUENCE</scope>
    <source>
        <strain evidence="5">SB0664_bin_43</strain>
    </source>
</reference>
<evidence type="ECO:0000256" key="3">
    <source>
        <dbReference type="ARBA" id="ARBA00023002"/>
    </source>
</evidence>
<comment type="caution">
    <text evidence="5">The sequence shown here is derived from an EMBL/GenBank/DDBJ whole genome shotgun (WGS) entry which is preliminary data.</text>
</comment>